<feature type="transmembrane region" description="Helical" evidence="1">
    <location>
        <begin position="12"/>
        <end position="31"/>
    </location>
</feature>
<accession>A0A1F4ZBR2</accession>
<dbReference type="AlphaFoldDB" id="A0A1F4ZBR2"/>
<evidence type="ECO:0000313" key="3">
    <source>
        <dbReference type="Proteomes" id="UP000177080"/>
    </source>
</evidence>
<reference evidence="2 3" key="1">
    <citation type="journal article" date="2016" name="Nat. Commun.">
        <title>Thousands of microbial genomes shed light on interconnected biogeochemical processes in an aquifer system.</title>
        <authorList>
            <person name="Anantharaman K."/>
            <person name="Brown C.T."/>
            <person name="Hug L.A."/>
            <person name="Sharon I."/>
            <person name="Castelle C.J."/>
            <person name="Probst A.J."/>
            <person name="Thomas B.C."/>
            <person name="Singh A."/>
            <person name="Wilkins M.J."/>
            <person name="Karaoz U."/>
            <person name="Brodie E.L."/>
            <person name="Williams K.H."/>
            <person name="Hubbard S.S."/>
            <person name="Banfield J.F."/>
        </authorList>
    </citation>
    <scope>NUCLEOTIDE SEQUENCE [LARGE SCALE GENOMIC DNA]</scope>
</reference>
<keyword evidence="1" id="KW-0812">Transmembrane</keyword>
<sequence>MAHRYYISNRKWRTLGVGVVFWIVLILLIWRLPPDKWWVEVAANMFLALGLLFTTTWVWGSGKWGLITTTGIIGLLWMRRWGLWDEVTVGGWLIFLGLLTLVN</sequence>
<feature type="transmembrane region" description="Helical" evidence="1">
    <location>
        <begin position="81"/>
        <end position="102"/>
    </location>
</feature>
<keyword evidence="1" id="KW-0472">Membrane</keyword>
<evidence type="ECO:0000256" key="1">
    <source>
        <dbReference type="SAM" id="Phobius"/>
    </source>
</evidence>
<organism evidence="2 3">
    <name type="scientific">Candidatus Amesbacteria bacterium RIFCSPLOWO2_01_FULL_48_25</name>
    <dbReference type="NCBI Taxonomy" id="1797259"/>
    <lineage>
        <taxon>Bacteria</taxon>
        <taxon>Candidatus Amesiibacteriota</taxon>
    </lineage>
</organism>
<evidence type="ECO:0000313" key="2">
    <source>
        <dbReference type="EMBL" id="OGD03366.1"/>
    </source>
</evidence>
<dbReference type="EMBL" id="MEXN01000007">
    <property type="protein sequence ID" value="OGD03366.1"/>
    <property type="molecule type" value="Genomic_DNA"/>
</dbReference>
<comment type="caution">
    <text evidence="2">The sequence shown here is derived from an EMBL/GenBank/DDBJ whole genome shotgun (WGS) entry which is preliminary data.</text>
</comment>
<dbReference type="Proteomes" id="UP000177080">
    <property type="component" value="Unassembled WGS sequence"/>
</dbReference>
<proteinExistence type="predicted"/>
<dbReference type="STRING" id="1797259.A2989_00860"/>
<feature type="transmembrane region" description="Helical" evidence="1">
    <location>
        <begin position="37"/>
        <end position="60"/>
    </location>
</feature>
<keyword evidence="1" id="KW-1133">Transmembrane helix</keyword>
<protein>
    <submittedName>
        <fullName evidence="2">Uncharacterized protein</fullName>
    </submittedName>
</protein>
<name>A0A1F4ZBR2_9BACT</name>
<gene>
    <name evidence="2" type="ORF">A2989_00860</name>
</gene>